<name>A0A2T5B3C4_MYCDI</name>
<keyword evidence="3" id="KW-1185">Reference proteome</keyword>
<evidence type="ECO:0000256" key="1">
    <source>
        <dbReference type="SAM" id="MobiDB-lite"/>
    </source>
</evidence>
<protein>
    <submittedName>
        <fullName evidence="2">Uncharacterized protein</fullName>
    </submittedName>
</protein>
<dbReference type="EMBL" id="PZZZ01000006">
    <property type="protein sequence ID" value="PTM93473.1"/>
    <property type="molecule type" value="Genomic_DNA"/>
</dbReference>
<feature type="region of interest" description="Disordered" evidence="1">
    <location>
        <begin position="50"/>
        <end position="82"/>
    </location>
</feature>
<dbReference type="Proteomes" id="UP000241247">
    <property type="component" value="Unassembled WGS sequence"/>
</dbReference>
<feature type="region of interest" description="Disordered" evidence="1">
    <location>
        <begin position="1"/>
        <end position="23"/>
    </location>
</feature>
<evidence type="ECO:0000313" key="2">
    <source>
        <dbReference type="EMBL" id="PTM93473.1"/>
    </source>
</evidence>
<gene>
    <name evidence="2" type="ORF">C7449_106158</name>
</gene>
<accession>A0A2T5B3C4</accession>
<proteinExistence type="predicted"/>
<sequence length="82" mass="8624">MTTGTGKSVRPTRRPAGDQAAATDTSVWGIIAKEKAARLKKTAALRAQRLERSAREASEAAASEPDTAQIRPPRKPGRGKGG</sequence>
<comment type="caution">
    <text evidence="2">The sequence shown here is derived from an EMBL/GenBank/DDBJ whole genome shotgun (WGS) entry which is preliminary data.</text>
</comment>
<dbReference type="AlphaFoldDB" id="A0A2T5B3C4"/>
<dbReference type="RefSeq" id="WP_108003807.1">
    <property type="nucleotide sequence ID" value="NZ_JBHEEX010000005.1"/>
</dbReference>
<reference evidence="2 3" key="1">
    <citation type="submission" date="2018-04" db="EMBL/GenBank/DDBJ databases">
        <title>Genomic Encyclopedia of Type Strains, Phase IV (KMG-IV): sequencing the most valuable type-strain genomes for metagenomic binning, comparative biology and taxonomic classification.</title>
        <authorList>
            <person name="Goeker M."/>
        </authorList>
    </citation>
    <scope>NUCLEOTIDE SEQUENCE [LARGE SCALE GENOMIC DNA]</scope>
    <source>
        <strain evidence="2 3">DSM 7138</strain>
    </source>
</reference>
<organism evidence="2 3">
    <name type="scientific">Mycoplana dimorpha</name>
    <dbReference type="NCBI Taxonomy" id="28320"/>
    <lineage>
        <taxon>Bacteria</taxon>
        <taxon>Pseudomonadati</taxon>
        <taxon>Pseudomonadota</taxon>
        <taxon>Alphaproteobacteria</taxon>
        <taxon>Hyphomicrobiales</taxon>
        <taxon>Rhizobiaceae</taxon>
        <taxon>Mycoplana</taxon>
    </lineage>
</organism>
<evidence type="ECO:0000313" key="3">
    <source>
        <dbReference type="Proteomes" id="UP000241247"/>
    </source>
</evidence>
<feature type="compositionally biased region" description="Basic residues" evidence="1">
    <location>
        <begin position="72"/>
        <end position="82"/>
    </location>
</feature>